<accession>A0A0K8P9Q2</accession>
<keyword evidence="4" id="KW-0067">ATP-binding</keyword>
<evidence type="ECO:0000256" key="4">
    <source>
        <dbReference type="ARBA" id="ARBA00022840"/>
    </source>
</evidence>
<evidence type="ECO:0000313" key="6">
    <source>
        <dbReference type="EMBL" id="GAP39361.1"/>
    </source>
</evidence>
<dbReference type="GO" id="GO:0005525">
    <property type="term" value="F:GTP binding"/>
    <property type="evidence" value="ECO:0007669"/>
    <property type="project" value="InterPro"/>
</dbReference>
<dbReference type="PRINTS" id="PR00326">
    <property type="entry name" value="GTP1OBG"/>
</dbReference>
<proteinExistence type="predicted"/>
<dbReference type="AlphaFoldDB" id="A0A0K8P9Q2"/>
<keyword evidence="7" id="KW-1185">Reference proteome</keyword>
<dbReference type="InterPro" id="IPR013029">
    <property type="entry name" value="YchF_C"/>
</dbReference>
<dbReference type="InterPro" id="IPR012675">
    <property type="entry name" value="Beta-grasp_dom_sf"/>
</dbReference>
<keyword evidence="2" id="KW-0479">Metal-binding</keyword>
<dbReference type="Gene3D" id="1.10.150.300">
    <property type="entry name" value="TGS-like domain"/>
    <property type="match status" value="1"/>
</dbReference>
<evidence type="ECO:0000313" key="7">
    <source>
        <dbReference type="Proteomes" id="UP000053370"/>
    </source>
</evidence>
<dbReference type="GO" id="GO:0005524">
    <property type="term" value="F:ATP binding"/>
    <property type="evidence" value="ECO:0007669"/>
    <property type="project" value="UniProtKB-KW"/>
</dbReference>
<dbReference type="InterPro" id="IPR023192">
    <property type="entry name" value="TGS-like_dom_sf"/>
</dbReference>
<protein>
    <submittedName>
        <fullName evidence="6">GTP-binding protein YchF</fullName>
    </submittedName>
</protein>
<dbReference type="InterPro" id="IPR004396">
    <property type="entry name" value="ATPase_YchF/OLA1"/>
</dbReference>
<dbReference type="SUPFAM" id="SSF81271">
    <property type="entry name" value="TGS-like"/>
    <property type="match status" value="1"/>
</dbReference>
<dbReference type="Pfam" id="PF06071">
    <property type="entry name" value="YchF-GTPase_C"/>
    <property type="match status" value="1"/>
</dbReference>
<name>A0A0K8P9Q2_9CHLR</name>
<evidence type="ECO:0000259" key="5">
    <source>
        <dbReference type="PROSITE" id="PS51880"/>
    </source>
</evidence>
<evidence type="ECO:0000256" key="3">
    <source>
        <dbReference type="ARBA" id="ARBA00022741"/>
    </source>
</evidence>
<dbReference type="Gene3D" id="3.40.50.300">
    <property type="entry name" value="P-loop containing nucleotide triphosphate hydrolases"/>
    <property type="match status" value="1"/>
</dbReference>
<dbReference type="PIRSF" id="PIRSF006641">
    <property type="entry name" value="CHP00092"/>
    <property type="match status" value="1"/>
</dbReference>
<dbReference type="GO" id="GO:0016887">
    <property type="term" value="F:ATP hydrolysis activity"/>
    <property type="evidence" value="ECO:0007669"/>
    <property type="project" value="InterPro"/>
</dbReference>
<dbReference type="InterPro" id="IPR006073">
    <property type="entry name" value="GTP-bd"/>
</dbReference>
<dbReference type="Pfam" id="PF01926">
    <property type="entry name" value="MMR_HSR1"/>
    <property type="match status" value="1"/>
</dbReference>
<dbReference type="GO" id="GO:0005737">
    <property type="term" value="C:cytoplasm"/>
    <property type="evidence" value="ECO:0007669"/>
    <property type="project" value="TreeGrafter"/>
</dbReference>
<dbReference type="PATRIC" id="fig|1678840.3.peg.344"/>
<dbReference type="NCBIfam" id="TIGR00092">
    <property type="entry name" value="redox-regulated ATPase YchF"/>
    <property type="match status" value="1"/>
</dbReference>
<sequence length="358" mass="39860">MRLGIFGLPQSGKTTLFNALTRGTQPTGTVTGKIEIHDAVVDVPDARVDVLSSMFNPKKTIYAKVNYADIAGLDGSAGKSGISGELLNKLAQMDGFIHVVRCFQNDQVIHPNGSINPERDIETMDSEFIINDLIAVEKRLERLTEEKKKGGGRDKALIDRDIDLFNRMHECLVEEKPLRDIELNPEEEKTISGFGLLSRKPILILLNLDETQNPPSIAYSHQRSKIDSIRGKIEMELAQLPAEDVSMFMEEYNITELGLNRVIRLSYDLLGLESFFTAGADECRAWTLQKNSTAPEAAGVIHTDLQKGFIRAEVIAYQDLIELGGMVEAKAKGKLRLEGKEYIVKDGDILNIRFNVSK</sequence>
<reference evidence="6" key="1">
    <citation type="journal article" date="2015" name="Genome Announc.">
        <title>Draft Genome Sequence of Anaerolineae Strain TC1, a Novel Isolate from a Methanogenic Wastewater Treatment System.</title>
        <authorList>
            <person name="Matsuura N."/>
            <person name="Tourlousse D.M."/>
            <person name="Sun L."/>
            <person name="Toyonaga M."/>
            <person name="Kuroda K."/>
            <person name="Ohashi A."/>
            <person name="Cruz R."/>
            <person name="Yamaguchi T."/>
            <person name="Sekiguchi Y."/>
        </authorList>
    </citation>
    <scope>NUCLEOTIDE SEQUENCE [LARGE SCALE GENOMIC DNA]</scope>
    <source>
        <strain evidence="6">TC1</strain>
    </source>
</reference>
<dbReference type="SUPFAM" id="SSF52540">
    <property type="entry name" value="P-loop containing nucleoside triphosphate hydrolases"/>
    <property type="match status" value="1"/>
</dbReference>
<dbReference type="OrthoDB" id="9807318at2"/>
<dbReference type="PANTHER" id="PTHR23305">
    <property type="entry name" value="OBG GTPASE FAMILY"/>
    <property type="match status" value="1"/>
</dbReference>
<evidence type="ECO:0000256" key="1">
    <source>
        <dbReference type="ARBA" id="ARBA00001946"/>
    </source>
</evidence>
<evidence type="ECO:0000256" key="2">
    <source>
        <dbReference type="ARBA" id="ARBA00022723"/>
    </source>
</evidence>
<feature type="domain" description="TGS" evidence="5">
    <location>
        <begin position="271"/>
        <end position="354"/>
    </location>
</feature>
<dbReference type="Gene3D" id="3.10.20.30">
    <property type="match status" value="1"/>
</dbReference>
<gene>
    <name evidence="6" type="ORF">ATC1_11290</name>
</gene>
<dbReference type="PROSITE" id="PS51880">
    <property type="entry name" value="TGS"/>
    <property type="match status" value="1"/>
</dbReference>
<dbReference type="GO" id="GO:0046872">
    <property type="term" value="F:metal ion binding"/>
    <property type="evidence" value="ECO:0007669"/>
    <property type="project" value="UniProtKB-KW"/>
</dbReference>
<dbReference type="FunFam" id="3.10.20.30:FF:000001">
    <property type="entry name" value="Ribosome-binding ATPase YchF"/>
    <property type="match status" value="1"/>
</dbReference>
<keyword evidence="3" id="KW-0547">Nucleotide-binding</keyword>
<dbReference type="InterPro" id="IPR004095">
    <property type="entry name" value="TGS"/>
</dbReference>
<comment type="cofactor">
    <cofactor evidence="1">
        <name>Mg(2+)</name>
        <dbReference type="ChEBI" id="CHEBI:18420"/>
    </cofactor>
</comment>
<dbReference type="CDD" id="cd04867">
    <property type="entry name" value="TGS_YchF_OLA1"/>
    <property type="match status" value="1"/>
</dbReference>
<dbReference type="InterPro" id="IPR012676">
    <property type="entry name" value="TGS-like"/>
</dbReference>
<dbReference type="InterPro" id="IPR027417">
    <property type="entry name" value="P-loop_NTPase"/>
</dbReference>
<dbReference type="RefSeq" id="WP_062277529.1">
    <property type="nucleotide sequence ID" value="NZ_DF968179.1"/>
</dbReference>
<dbReference type="Proteomes" id="UP000053370">
    <property type="component" value="Unassembled WGS sequence"/>
</dbReference>
<dbReference type="STRING" id="1678840.ATC1_11290"/>
<organism evidence="6">
    <name type="scientific">Flexilinea flocculi</name>
    <dbReference type="NCBI Taxonomy" id="1678840"/>
    <lineage>
        <taxon>Bacteria</taxon>
        <taxon>Bacillati</taxon>
        <taxon>Chloroflexota</taxon>
        <taxon>Anaerolineae</taxon>
        <taxon>Anaerolineales</taxon>
        <taxon>Anaerolineaceae</taxon>
        <taxon>Flexilinea</taxon>
    </lineage>
</organism>
<dbReference type="PANTHER" id="PTHR23305:SF18">
    <property type="entry name" value="OBG-TYPE G DOMAIN-CONTAINING PROTEIN"/>
    <property type="match status" value="1"/>
</dbReference>
<dbReference type="EMBL" id="DF968179">
    <property type="protein sequence ID" value="GAP39361.1"/>
    <property type="molecule type" value="Genomic_DNA"/>
</dbReference>